<proteinExistence type="inferred from homology"/>
<keyword evidence="3" id="KW-0238">DNA-binding</keyword>
<evidence type="ECO:0000313" key="6">
    <source>
        <dbReference type="Proteomes" id="UP000239720"/>
    </source>
</evidence>
<dbReference type="Proteomes" id="UP000239720">
    <property type="component" value="Unassembled WGS sequence"/>
</dbReference>
<dbReference type="GO" id="GO:0003677">
    <property type="term" value="F:DNA binding"/>
    <property type="evidence" value="ECO:0007669"/>
    <property type="project" value="UniProtKB-KW"/>
</dbReference>
<evidence type="ECO:0000313" key="5">
    <source>
        <dbReference type="EMBL" id="PQQ65365.1"/>
    </source>
</evidence>
<evidence type="ECO:0000256" key="2">
    <source>
        <dbReference type="ARBA" id="ARBA00023015"/>
    </source>
</evidence>
<sequence>MEQIKVYDAEYKFMDIVWEHSPVKSSRLVELAHEKLGWKKSTTYTVIRRLSDRGIIENKDTVVYALVEREQVLRAESGEHIDKFYNGSLKLFFTTFLKKEKLTADEICELKRIIEECEVEE</sequence>
<dbReference type="Gene3D" id="1.10.10.10">
    <property type="entry name" value="Winged helix-like DNA-binding domain superfamily/Winged helix DNA-binding domain"/>
    <property type="match status" value="1"/>
</dbReference>
<name>A0A2S8R6E7_9FIRM</name>
<dbReference type="GO" id="GO:0045892">
    <property type="term" value="P:negative regulation of DNA-templated transcription"/>
    <property type="evidence" value="ECO:0007669"/>
    <property type="project" value="InterPro"/>
</dbReference>
<dbReference type="InterPro" id="IPR005650">
    <property type="entry name" value="BlaI_family"/>
</dbReference>
<evidence type="ECO:0000256" key="1">
    <source>
        <dbReference type="ARBA" id="ARBA00011046"/>
    </source>
</evidence>
<accession>A0A2S8R6E7</accession>
<dbReference type="Pfam" id="PF03965">
    <property type="entry name" value="Penicillinase_R"/>
    <property type="match status" value="1"/>
</dbReference>
<gene>
    <name evidence="5" type="ORF">B9R14_00310</name>
</gene>
<dbReference type="SUPFAM" id="SSF46785">
    <property type="entry name" value="Winged helix' DNA-binding domain"/>
    <property type="match status" value="1"/>
</dbReference>
<evidence type="ECO:0000256" key="3">
    <source>
        <dbReference type="ARBA" id="ARBA00023125"/>
    </source>
</evidence>
<dbReference type="InterPro" id="IPR036390">
    <property type="entry name" value="WH_DNA-bd_sf"/>
</dbReference>
<comment type="similarity">
    <text evidence="1">Belongs to the BlaI transcriptional regulatory family.</text>
</comment>
<dbReference type="EMBL" id="NEMB01000003">
    <property type="protein sequence ID" value="PQQ65365.1"/>
    <property type="molecule type" value="Genomic_DNA"/>
</dbReference>
<reference evidence="5 6" key="1">
    <citation type="journal article" date="2018" name="Syst. Appl. Microbiol.">
        <title>Characterization and high-quality draft genome sequence of Herbivorax saccincola A7, an anaerobic, alkaliphilic, thermophilic, cellulolytic, and xylanolytic bacterium.</title>
        <authorList>
            <person name="Aikawa S."/>
            <person name="Baramee S."/>
            <person name="Sermsathanaswadi J."/>
            <person name="Thianheng P."/>
            <person name="Tachaapaikoon C."/>
            <person name="Shikata A."/>
            <person name="Waeonukul R."/>
            <person name="Pason P."/>
            <person name="Ratanakhanokchai K."/>
            <person name="Kosugi A."/>
        </authorList>
    </citation>
    <scope>NUCLEOTIDE SEQUENCE [LARGE SCALE GENOMIC DNA]</scope>
    <source>
        <strain evidence="5 6">A7</strain>
    </source>
</reference>
<dbReference type="InterPro" id="IPR036388">
    <property type="entry name" value="WH-like_DNA-bd_sf"/>
</dbReference>
<keyword evidence="2" id="KW-0805">Transcription regulation</keyword>
<evidence type="ECO:0000256" key="4">
    <source>
        <dbReference type="ARBA" id="ARBA00023163"/>
    </source>
</evidence>
<protein>
    <submittedName>
        <fullName evidence="5">BlaI/MecI/CopY family transcriptional regulator</fullName>
    </submittedName>
</protein>
<dbReference type="AlphaFoldDB" id="A0A2S8R6E7"/>
<dbReference type="PIRSF" id="PIRSF019455">
    <property type="entry name" value="CopR_AtkY"/>
    <property type="match status" value="1"/>
</dbReference>
<keyword evidence="4" id="KW-0804">Transcription</keyword>
<dbReference type="RefSeq" id="WP_105367313.1">
    <property type="nucleotide sequence ID" value="NZ_NEMB01000003.1"/>
</dbReference>
<organism evidence="5 6">
    <name type="scientific">Acetivibrio saccincola</name>
    <dbReference type="NCBI Taxonomy" id="1677857"/>
    <lineage>
        <taxon>Bacteria</taxon>
        <taxon>Bacillati</taxon>
        <taxon>Bacillota</taxon>
        <taxon>Clostridia</taxon>
        <taxon>Eubacteriales</taxon>
        <taxon>Oscillospiraceae</taxon>
        <taxon>Acetivibrio</taxon>
    </lineage>
</organism>
<comment type="caution">
    <text evidence="5">The sequence shown here is derived from an EMBL/GenBank/DDBJ whole genome shotgun (WGS) entry which is preliminary data.</text>
</comment>
<dbReference type="OrthoDB" id="9795583at2"/>
<dbReference type="Gene3D" id="1.10.4040.10">
    <property type="entry name" value="Penicillinase repressor domain"/>
    <property type="match status" value="1"/>
</dbReference>